<evidence type="ECO:0000313" key="3">
    <source>
        <dbReference type="EMBL" id="OGD98133.1"/>
    </source>
</evidence>
<feature type="chain" id="PRO_5009518745" description="DUF5667 domain-containing protein" evidence="2">
    <location>
        <begin position="31"/>
        <end position="214"/>
    </location>
</feature>
<name>A0A1F5H1Y3_9BACT</name>
<accession>A0A1F5H1Y3</accession>
<dbReference type="STRING" id="1797725.A3A49_01625"/>
<evidence type="ECO:0008006" key="5">
    <source>
        <dbReference type="Google" id="ProtNLM"/>
    </source>
</evidence>
<feature type="coiled-coil region" evidence="1">
    <location>
        <begin position="51"/>
        <end position="82"/>
    </location>
</feature>
<proteinExistence type="predicted"/>
<organism evidence="3 4">
    <name type="scientific">Candidatus Curtissbacteria bacterium RIFCSPLOWO2_01_FULL_38_11b</name>
    <dbReference type="NCBI Taxonomy" id="1797725"/>
    <lineage>
        <taxon>Bacteria</taxon>
        <taxon>Candidatus Curtissiibacteriota</taxon>
    </lineage>
</organism>
<keyword evidence="1" id="KW-0175">Coiled coil</keyword>
<feature type="signal peptide" evidence="2">
    <location>
        <begin position="1"/>
        <end position="30"/>
    </location>
</feature>
<sequence length="214" mass="23648">MRREIILPFFLAFLASLTIYSLCSAGLVFAQTGETVQDRLENVRENRLEILGRQKQKRENIRENVQETRQDIREKVATKQAELRAKVVERIKNVFSKILRRLNAALVRLDKIAQRVATRIDKLKARGVDTSAAEAALLNAEGKGSAAAVSIENAQVQIEVIDPTSSTVRDAVHAARAAVGGAKDALKAYHKALVLAIRELKSAHDLREGTESAE</sequence>
<dbReference type="Proteomes" id="UP000176740">
    <property type="component" value="Unassembled WGS sequence"/>
</dbReference>
<protein>
    <recommendedName>
        <fullName evidence="5">DUF5667 domain-containing protein</fullName>
    </recommendedName>
</protein>
<evidence type="ECO:0000256" key="2">
    <source>
        <dbReference type="SAM" id="SignalP"/>
    </source>
</evidence>
<evidence type="ECO:0000313" key="4">
    <source>
        <dbReference type="Proteomes" id="UP000176740"/>
    </source>
</evidence>
<reference evidence="3 4" key="1">
    <citation type="journal article" date="2016" name="Nat. Commun.">
        <title>Thousands of microbial genomes shed light on interconnected biogeochemical processes in an aquifer system.</title>
        <authorList>
            <person name="Anantharaman K."/>
            <person name="Brown C.T."/>
            <person name="Hug L.A."/>
            <person name="Sharon I."/>
            <person name="Castelle C.J."/>
            <person name="Probst A.J."/>
            <person name="Thomas B.C."/>
            <person name="Singh A."/>
            <person name="Wilkins M.J."/>
            <person name="Karaoz U."/>
            <person name="Brodie E.L."/>
            <person name="Williams K.H."/>
            <person name="Hubbard S.S."/>
            <person name="Banfield J.F."/>
        </authorList>
    </citation>
    <scope>NUCLEOTIDE SEQUENCE [LARGE SCALE GENOMIC DNA]</scope>
</reference>
<gene>
    <name evidence="3" type="ORF">A3A49_01625</name>
</gene>
<comment type="caution">
    <text evidence="3">The sequence shown here is derived from an EMBL/GenBank/DDBJ whole genome shotgun (WGS) entry which is preliminary data.</text>
</comment>
<dbReference type="AlphaFoldDB" id="A0A1F5H1Y3"/>
<dbReference type="EMBL" id="MFBO01000015">
    <property type="protein sequence ID" value="OGD98133.1"/>
    <property type="molecule type" value="Genomic_DNA"/>
</dbReference>
<evidence type="ECO:0000256" key="1">
    <source>
        <dbReference type="SAM" id="Coils"/>
    </source>
</evidence>
<keyword evidence="2" id="KW-0732">Signal</keyword>